<accession>A0A263D781</accession>
<organism evidence="1 2">
    <name type="scientific">Amycolatopsis antarctica</name>
    <dbReference type="NCBI Taxonomy" id="1854586"/>
    <lineage>
        <taxon>Bacteria</taxon>
        <taxon>Bacillati</taxon>
        <taxon>Actinomycetota</taxon>
        <taxon>Actinomycetes</taxon>
        <taxon>Pseudonocardiales</taxon>
        <taxon>Pseudonocardiaceae</taxon>
        <taxon>Amycolatopsis</taxon>
    </lineage>
</organism>
<name>A0A263D781_9PSEU</name>
<proteinExistence type="predicted"/>
<keyword evidence="1" id="KW-0808">Transferase</keyword>
<dbReference type="OrthoDB" id="3638028at2"/>
<dbReference type="AlphaFoldDB" id="A0A263D781"/>
<reference evidence="1 2" key="1">
    <citation type="submission" date="2017-07" db="EMBL/GenBank/DDBJ databases">
        <title>Amycolatopsis antarcticus sp. nov., isolated from the surface of an Antarcticus brown macroalga.</title>
        <authorList>
            <person name="Wang J."/>
            <person name="Leiva S."/>
            <person name="Huang J."/>
            <person name="Huang Y."/>
        </authorList>
    </citation>
    <scope>NUCLEOTIDE SEQUENCE [LARGE SCALE GENOMIC DNA]</scope>
    <source>
        <strain evidence="1 2">AU-G6</strain>
    </source>
</reference>
<dbReference type="SUPFAM" id="SSF56112">
    <property type="entry name" value="Protein kinase-like (PK-like)"/>
    <property type="match status" value="1"/>
</dbReference>
<keyword evidence="2" id="KW-1185">Reference proteome</keyword>
<gene>
    <name evidence="1" type="ORF">CFN78_04380</name>
</gene>
<dbReference type="EMBL" id="NKYE01000002">
    <property type="protein sequence ID" value="OZM74372.1"/>
    <property type="molecule type" value="Genomic_DNA"/>
</dbReference>
<keyword evidence="1" id="KW-0418">Kinase</keyword>
<sequence length="299" mass="31617">MIEIPTAFAAAIVAREERTGPPWLEALPSLLGSLLERWRCVPAEPMSHGPAAVVLPVRREDGSGAVLKVSWPDPGNHAEADALAAWAGNGAARLLEREDGTSAMLRERLRPRSAAELPDPFAVVAAAGRLARQLAVPAPPGLPRLSTVAAGWQRDLRRKAVALGGPLPDRTVDAAVATARELGPGQPEVVVHGDLRPSNILRGRRQPWLVVDPKGLAGDPAFEALTLLRACWTGLTAHGSAHGSGHALEVFAETAELDPERVRRWTQARAVATVLSAREHGRPGTTDGVCEELAVTLAA</sequence>
<dbReference type="Proteomes" id="UP000242444">
    <property type="component" value="Unassembled WGS sequence"/>
</dbReference>
<dbReference type="GO" id="GO:0016301">
    <property type="term" value="F:kinase activity"/>
    <property type="evidence" value="ECO:0007669"/>
    <property type="project" value="UniProtKB-KW"/>
</dbReference>
<dbReference type="InParanoid" id="A0A263D781"/>
<dbReference type="InterPro" id="IPR006748">
    <property type="entry name" value="NH2Glyco/OHUrea_AB-resist_kin"/>
</dbReference>
<evidence type="ECO:0000313" key="1">
    <source>
        <dbReference type="EMBL" id="OZM74372.1"/>
    </source>
</evidence>
<dbReference type="GO" id="GO:0016773">
    <property type="term" value="F:phosphotransferase activity, alcohol group as acceptor"/>
    <property type="evidence" value="ECO:0007669"/>
    <property type="project" value="InterPro"/>
</dbReference>
<comment type="caution">
    <text evidence="1">The sequence shown here is derived from an EMBL/GenBank/DDBJ whole genome shotgun (WGS) entry which is preliminary data.</text>
</comment>
<evidence type="ECO:0000313" key="2">
    <source>
        <dbReference type="Proteomes" id="UP000242444"/>
    </source>
</evidence>
<dbReference type="RefSeq" id="WP_094861270.1">
    <property type="nucleotide sequence ID" value="NZ_NKYE01000002.1"/>
</dbReference>
<dbReference type="Gene3D" id="3.90.1200.10">
    <property type="match status" value="1"/>
</dbReference>
<dbReference type="Pfam" id="PF04655">
    <property type="entry name" value="APH_6_hur"/>
    <property type="match status" value="1"/>
</dbReference>
<dbReference type="GO" id="GO:0019748">
    <property type="term" value="P:secondary metabolic process"/>
    <property type="evidence" value="ECO:0007669"/>
    <property type="project" value="InterPro"/>
</dbReference>
<dbReference type="InterPro" id="IPR011009">
    <property type="entry name" value="Kinase-like_dom_sf"/>
</dbReference>
<protein>
    <submittedName>
        <fullName evidence="1">Kinase</fullName>
    </submittedName>
</protein>